<organism evidence="1 2">
    <name type="scientific">Paramecium primaurelia</name>
    <dbReference type="NCBI Taxonomy" id="5886"/>
    <lineage>
        <taxon>Eukaryota</taxon>
        <taxon>Sar</taxon>
        <taxon>Alveolata</taxon>
        <taxon>Ciliophora</taxon>
        <taxon>Intramacronucleata</taxon>
        <taxon>Oligohymenophorea</taxon>
        <taxon>Peniculida</taxon>
        <taxon>Parameciidae</taxon>
        <taxon>Paramecium</taxon>
    </lineage>
</organism>
<name>A0A8S1MX92_PARPR</name>
<dbReference type="OMA" id="QPFAFKP"/>
<gene>
    <name evidence="1" type="ORF">PPRIM_AZ9-3.1.T0670077</name>
</gene>
<comment type="caution">
    <text evidence="1">The sequence shown here is derived from an EMBL/GenBank/DDBJ whole genome shotgun (WGS) entry which is preliminary data.</text>
</comment>
<reference evidence="1" key="1">
    <citation type="submission" date="2021-01" db="EMBL/GenBank/DDBJ databases">
        <authorList>
            <consortium name="Genoscope - CEA"/>
            <person name="William W."/>
        </authorList>
    </citation>
    <scope>NUCLEOTIDE SEQUENCE</scope>
</reference>
<protein>
    <submittedName>
        <fullName evidence="1">Uncharacterized protein</fullName>
    </submittedName>
</protein>
<dbReference type="AlphaFoldDB" id="A0A8S1MX92"/>
<sequence>MRHKSNELTNLLIPDQQAFAFKPRFSKHKNFYAKQPTVFDLHYVTPTQQHAKNILDKICLIDKKAIVNDRPESSFQKRKHFSVDICFTSRPLFMQKKQIRIKSIQKPNFQSNLQSNLQVNLQAKLSTHLQNNLQTSLQISDKDWLAFILE</sequence>
<evidence type="ECO:0000313" key="2">
    <source>
        <dbReference type="Proteomes" id="UP000688137"/>
    </source>
</evidence>
<evidence type="ECO:0000313" key="1">
    <source>
        <dbReference type="EMBL" id="CAD8082086.1"/>
    </source>
</evidence>
<accession>A0A8S1MX92</accession>
<keyword evidence="2" id="KW-1185">Reference proteome</keyword>
<dbReference type="Proteomes" id="UP000688137">
    <property type="component" value="Unassembled WGS sequence"/>
</dbReference>
<proteinExistence type="predicted"/>
<dbReference type="EMBL" id="CAJJDM010000070">
    <property type="protein sequence ID" value="CAD8082086.1"/>
    <property type="molecule type" value="Genomic_DNA"/>
</dbReference>